<dbReference type="Gene3D" id="1.10.1410.40">
    <property type="match status" value="1"/>
</dbReference>
<comment type="similarity">
    <text evidence="1">Belongs to the mab-21 family.</text>
</comment>
<dbReference type="EMBL" id="VSWD01000014">
    <property type="protein sequence ID" value="KAK3083409.1"/>
    <property type="molecule type" value="Genomic_DNA"/>
</dbReference>
<sequence>MDLCDRLSFLFGTEEYVSLRRDLVLLREELNSYKFRDVRRRFICSGSLGEGVAYPRSDDDVMMYNTNTRVVKSYREATQRYDLLMVPSESSPGYCLLLDVNQSYPVNIIHVINEMPFLSSSLWKQYDLQEGESIHGPCRSQIVCDYEYDRAECIYFPSWPDIANNWILRNRIQSWPSHDIMRNIIMQGCHVVPIGDQSSFYHEHEWRISFSMAERTLMHSLNHVQFLTYNLLRLCLKRIIAKGSPDVLCSYFMKTTLFYTAENTPSQLWQVENIDTCFKTCLSVLYDYVYHIYCPNFFIPEYNMMKRKVNHTNRQPLLDIIRSLHDIGIVGTIHLCGESGCLDERISFSSIESNLDFEFVNSALFNLILSSLLHIISTTDIYGVLFKLFRLLQSYNACETANIMFRYSIIFCCQQLIDRLLIQLRINKRNYRLHKRIETLLRIGYRVDVTTGKLTAATYMYLIGKTESALSHIRRLLSEYPPYALACRSNNDTLVAYMDVMCSRGYTIGYKVRQAYALRHRLIENVLNALPQPLRILISTFPDNISVPLEPLSYTYVLESLCYIRLQNFALLKKSTRCLVDRLDDLTDNYYIVFTRMYIGIIKYEQNDDQSACRWFGSAYIIANTLPPVFCKPSSDSIMTYLACLLNRRFRTGR</sequence>
<gene>
    <name evidence="4" type="ORF">FSP39_021849</name>
</gene>
<evidence type="ECO:0000259" key="2">
    <source>
        <dbReference type="Pfam" id="PF03281"/>
    </source>
</evidence>
<accession>A0AA88XDS4</accession>
<proteinExistence type="inferred from homology"/>
<dbReference type="SMART" id="SM01265">
    <property type="entry name" value="Mab-21"/>
    <property type="match status" value="1"/>
</dbReference>
<protein>
    <submittedName>
        <fullName evidence="4">Uncharacterized protein</fullName>
    </submittedName>
</protein>
<dbReference type="InterPro" id="IPR046906">
    <property type="entry name" value="Mab-21_HhH/H2TH-like"/>
</dbReference>
<dbReference type="PANTHER" id="PTHR10656">
    <property type="entry name" value="CELL FATE DETERMINING PROTEIN MAB21-RELATED"/>
    <property type="match status" value="1"/>
</dbReference>
<dbReference type="AlphaFoldDB" id="A0AA88XDS4"/>
<evidence type="ECO:0000256" key="1">
    <source>
        <dbReference type="ARBA" id="ARBA00008307"/>
    </source>
</evidence>
<comment type="caution">
    <text evidence="4">The sequence shown here is derived from an EMBL/GenBank/DDBJ whole genome shotgun (WGS) entry which is preliminary data.</text>
</comment>
<evidence type="ECO:0000259" key="3">
    <source>
        <dbReference type="Pfam" id="PF20266"/>
    </source>
</evidence>
<evidence type="ECO:0000313" key="4">
    <source>
        <dbReference type="EMBL" id="KAK3083409.1"/>
    </source>
</evidence>
<name>A0AA88XDS4_PINIB</name>
<dbReference type="Proteomes" id="UP001186944">
    <property type="component" value="Unassembled WGS sequence"/>
</dbReference>
<dbReference type="Pfam" id="PF03281">
    <property type="entry name" value="Mab-21"/>
    <property type="match status" value="1"/>
</dbReference>
<dbReference type="Pfam" id="PF20266">
    <property type="entry name" value="Mab-21_C"/>
    <property type="match status" value="1"/>
</dbReference>
<reference evidence="4" key="1">
    <citation type="submission" date="2019-08" db="EMBL/GenBank/DDBJ databases">
        <title>The improved chromosome-level genome for the pearl oyster Pinctada fucata martensii using PacBio sequencing and Hi-C.</title>
        <authorList>
            <person name="Zheng Z."/>
        </authorList>
    </citation>
    <scope>NUCLEOTIDE SEQUENCE</scope>
    <source>
        <strain evidence="4">ZZ-2019</strain>
        <tissue evidence="4">Adductor muscle</tissue>
    </source>
</reference>
<dbReference type="InterPro" id="IPR046903">
    <property type="entry name" value="Mab-21-like_nuc_Trfase"/>
</dbReference>
<dbReference type="InterPro" id="IPR024810">
    <property type="entry name" value="MAB21L/cGLR"/>
</dbReference>
<evidence type="ECO:0000313" key="5">
    <source>
        <dbReference type="Proteomes" id="UP001186944"/>
    </source>
</evidence>
<dbReference type="PANTHER" id="PTHR10656:SF69">
    <property type="entry name" value="MAB-21-LIKE HHH_H2TH-LIKE DOMAIN-CONTAINING PROTEIN"/>
    <property type="match status" value="1"/>
</dbReference>
<feature type="domain" description="Mab-21-like HhH/H2TH-like" evidence="3">
    <location>
        <begin position="243"/>
        <end position="315"/>
    </location>
</feature>
<feature type="domain" description="Mab-21-like nucleotidyltransferase" evidence="2">
    <location>
        <begin position="146"/>
        <end position="219"/>
    </location>
</feature>
<keyword evidence="5" id="KW-1185">Reference proteome</keyword>
<organism evidence="4 5">
    <name type="scientific">Pinctada imbricata</name>
    <name type="common">Atlantic pearl-oyster</name>
    <name type="synonym">Pinctada martensii</name>
    <dbReference type="NCBI Taxonomy" id="66713"/>
    <lineage>
        <taxon>Eukaryota</taxon>
        <taxon>Metazoa</taxon>
        <taxon>Spiralia</taxon>
        <taxon>Lophotrochozoa</taxon>
        <taxon>Mollusca</taxon>
        <taxon>Bivalvia</taxon>
        <taxon>Autobranchia</taxon>
        <taxon>Pteriomorphia</taxon>
        <taxon>Pterioida</taxon>
        <taxon>Pterioidea</taxon>
        <taxon>Pteriidae</taxon>
        <taxon>Pinctada</taxon>
    </lineage>
</organism>